<dbReference type="AlphaFoldDB" id="X1USZ9"/>
<proteinExistence type="predicted"/>
<dbReference type="EMBL" id="BARW01042153">
    <property type="protein sequence ID" value="GAJ20594.1"/>
    <property type="molecule type" value="Genomic_DNA"/>
</dbReference>
<organism evidence="1">
    <name type="scientific">marine sediment metagenome</name>
    <dbReference type="NCBI Taxonomy" id="412755"/>
    <lineage>
        <taxon>unclassified sequences</taxon>
        <taxon>metagenomes</taxon>
        <taxon>ecological metagenomes</taxon>
    </lineage>
</organism>
<name>X1USZ9_9ZZZZ</name>
<sequence>MENPKLPSQVELNTIWRGLHPDLPDFRFEWSAKRTRTAGTIWYKERLM</sequence>
<comment type="caution">
    <text evidence="1">The sequence shown here is derived from an EMBL/GenBank/DDBJ whole genome shotgun (WGS) entry which is preliminary data.</text>
</comment>
<feature type="non-terminal residue" evidence="1">
    <location>
        <position position="48"/>
    </location>
</feature>
<accession>X1USZ9</accession>
<protein>
    <submittedName>
        <fullName evidence="1">Uncharacterized protein</fullName>
    </submittedName>
</protein>
<evidence type="ECO:0000313" key="1">
    <source>
        <dbReference type="EMBL" id="GAJ20594.1"/>
    </source>
</evidence>
<gene>
    <name evidence="1" type="ORF">S12H4_62665</name>
</gene>
<reference evidence="1" key="1">
    <citation type="journal article" date="2014" name="Front. Microbiol.">
        <title>High frequency of phylogenetically diverse reductive dehalogenase-homologous genes in deep subseafloor sedimentary metagenomes.</title>
        <authorList>
            <person name="Kawai M."/>
            <person name="Futagami T."/>
            <person name="Toyoda A."/>
            <person name="Takaki Y."/>
            <person name="Nishi S."/>
            <person name="Hori S."/>
            <person name="Arai W."/>
            <person name="Tsubouchi T."/>
            <person name="Morono Y."/>
            <person name="Uchiyama I."/>
            <person name="Ito T."/>
            <person name="Fujiyama A."/>
            <person name="Inagaki F."/>
            <person name="Takami H."/>
        </authorList>
    </citation>
    <scope>NUCLEOTIDE SEQUENCE</scope>
    <source>
        <strain evidence="1">Expedition CK06-06</strain>
    </source>
</reference>